<sequence length="53" mass="5698">MDRATLIHVELSDAERQMLIAALLRWGGPAAPTESPSTAMGFHGLPTFGQEFA</sequence>
<proteinExistence type="predicted"/>
<dbReference type="RefSeq" id="WP_353648827.1">
    <property type="nucleotide sequence ID" value="NZ_CP159218.1"/>
</dbReference>
<reference evidence="1" key="1">
    <citation type="submission" date="2024-05" db="EMBL/GenBank/DDBJ databases">
        <authorList>
            <person name="Cai S.Y."/>
            <person name="Jin L.M."/>
            <person name="Li H.R."/>
        </authorList>
    </citation>
    <scope>NUCLEOTIDE SEQUENCE</scope>
    <source>
        <strain evidence="1">A5-74</strain>
    </source>
</reference>
<evidence type="ECO:0000313" key="1">
    <source>
        <dbReference type="EMBL" id="XCG63212.1"/>
    </source>
</evidence>
<dbReference type="EMBL" id="CP159218">
    <property type="protein sequence ID" value="XCG63212.1"/>
    <property type="molecule type" value="Genomic_DNA"/>
</dbReference>
<protein>
    <submittedName>
        <fullName evidence="1">Uncharacterized protein</fullName>
    </submittedName>
</protein>
<dbReference type="AlphaFoldDB" id="A0AAU8DLS2"/>
<name>A0AAU8DLS2_9ACTN</name>
<organism evidence="1">
    <name type="scientific">Nakamurella sp. A5-74</name>
    <dbReference type="NCBI Taxonomy" id="3158264"/>
    <lineage>
        <taxon>Bacteria</taxon>
        <taxon>Bacillati</taxon>
        <taxon>Actinomycetota</taxon>
        <taxon>Actinomycetes</taxon>
        <taxon>Nakamurellales</taxon>
        <taxon>Nakamurellaceae</taxon>
        <taxon>Nakamurella</taxon>
    </lineage>
</organism>
<accession>A0AAU8DLS2</accession>
<gene>
    <name evidence="1" type="ORF">ABLG96_18710</name>
</gene>